<dbReference type="Proteomes" id="UP001627154">
    <property type="component" value="Unassembled WGS sequence"/>
</dbReference>
<keyword evidence="5 14" id="KW-0679">Respiratory chain</keyword>
<evidence type="ECO:0000256" key="1">
    <source>
        <dbReference type="ARBA" id="ARBA00004298"/>
    </source>
</evidence>
<feature type="region of interest" description="Disordered" evidence="15">
    <location>
        <begin position="1"/>
        <end position="22"/>
    </location>
</feature>
<dbReference type="PANTHER" id="PTHR12966">
    <property type="entry name" value="NADH DEHYDROGENASE UBIQUINONE 1 ALPHA SUBCOMPLEX SUBUNIT 13"/>
    <property type="match status" value="1"/>
</dbReference>
<keyword evidence="6 14" id="KW-0812">Transmembrane</keyword>
<evidence type="ECO:0000256" key="3">
    <source>
        <dbReference type="ARBA" id="ARBA00018192"/>
    </source>
</evidence>
<evidence type="ECO:0000256" key="15">
    <source>
        <dbReference type="SAM" id="MobiDB-lite"/>
    </source>
</evidence>
<keyword evidence="17" id="KW-1185">Reference proteome</keyword>
<name>A0ABD2WMS3_9HYME</name>
<dbReference type="AlphaFoldDB" id="A0ABD2WMS3"/>
<evidence type="ECO:0000313" key="16">
    <source>
        <dbReference type="EMBL" id="KAL3394065.1"/>
    </source>
</evidence>
<evidence type="ECO:0000256" key="11">
    <source>
        <dbReference type="ARBA" id="ARBA00023136"/>
    </source>
</evidence>
<evidence type="ECO:0000256" key="14">
    <source>
        <dbReference type="RuleBase" id="RU368034"/>
    </source>
</evidence>
<comment type="caution">
    <text evidence="16">The sequence shown here is derived from an EMBL/GenBank/DDBJ whole genome shotgun (WGS) entry which is preliminary data.</text>
</comment>
<keyword evidence="4 14" id="KW-0813">Transport</keyword>
<evidence type="ECO:0000256" key="2">
    <source>
        <dbReference type="ARBA" id="ARBA00007312"/>
    </source>
</evidence>
<comment type="function">
    <text evidence="12">Accessory subunit of the mitochondrial membrane respiratory chain NADH dehydrogenase (Complex I), that is believed not to be involved in catalysis. Complex I functions in the transfer of electrons from NADH to the respiratory chain. The immediate electron acceptor for the enzyme is believed to be ubiquinone. Involved in the interferon/all-trans-retinoic acid (IFN/RA) induced cell death. This apoptotic activity is inhibited by interaction with viral IRF1. Prevents the transactivation of STAT3 target genes. May play a role in CARD15-mediated innate mucosal responses and serve to regulate intestinal epithelial cell responses to microbes.</text>
</comment>
<feature type="compositionally biased region" description="Polar residues" evidence="15">
    <location>
        <begin position="1"/>
        <end position="13"/>
    </location>
</feature>
<dbReference type="GO" id="GO:0005743">
    <property type="term" value="C:mitochondrial inner membrane"/>
    <property type="evidence" value="ECO:0007669"/>
    <property type="project" value="UniProtKB-SubCell"/>
</dbReference>
<evidence type="ECO:0000256" key="12">
    <source>
        <dbReference type="ARBA" id="ARBA00045908"/>
    </source>
</evidence>
<dbReference type="EMBL" id="JBJJXI010000094">
    <property type="protein sequence ID" value="KAL3394065.1"/>
    <property type="molecule type" value="Genomic_DNA"/>
</dbReference>
<evidence type="ECO:0000313" key="17">
    <source>
        <dbReference type="Proteomes" id="UP001627154"/>
    </source>
</evidence>
<dbReference type="PANTHER" id="PTHR12966:SF0">
    <property type="entry name" value="NADH DEHYDROGENASE [UBIQUINONE] 1 ALPHA SUBCOMPLEX SUBUNIT 13"/>
    <property type="match status" value="1"/>
</dbReference>
<evidence type="ECO:0000256" key="4">
    <source>
        <dbReference type="ARBA" id="ARBA00022448"/>
    </source>
</evidence>
<comment type="subcellular location">
    <subcellularLocation>
        <location evidence="1 14">Mitochondrion inner membrane</location>
        <topology evidence="1 14">Single-pass membrane protein</topology>
        <orientation evidence="1 14">Matrix side</orientation>
    </subcellularLocation>
</comment>
<keyword evidence="8 14" id="KW-0249">Electron transport</keyword>
<proteinExistence type="inferred from homology"/>
<organism evidence="16 17">
    <name type="scientific">Trichogramma kaykai</name>
    <dbReference type="NCBI Taxonomy" id="54128"/>
    <lineage>
        <taxon>Eukaryota</taxon>
        <taxon>Metazoa</taxon>
        <taxon>Ecdysozoa</taxon>
        <taxon>Arthropoda</taxon>
        <taxon>Hexapoda</taxon>
        <taxon>Insecta</taxon>
        <taxon>Pterygota</taxon>
        <taxon>Neoptera</taxon>
        <taxon>Endopterygota</taxon>
        <taxon>Hymenoptera</taxon>
        <taxon>Apocrita</taxon>
        <taxon>Proctotrupomorpha</taxon>
        <taxon>Chalcidoidea</taxon>
        <taxon>Trichogrammatidae</taxon>
        <taxon>Trichogramma</taxon>
    </lineage>
</organism>
<evidence type="ECO:0000256" key="8">
    <source>
        <dbReference type="ARBA" id="ARBA00022982"/>
    </source>
</evidence>
<keyword evidence="10 14" id="KW-0496">Mitochondrion</keyword>
<keyword evidence="11 14" id="KW-0472">Membrane</keyword>
<evidence type="ECO:0000256" key="10">
    <source>
        <dbReference type="ARBA" id="ARBA00023128"/>
    </source>
</evidence>
<evidence type="ECO:0000256" key="7">
    <source>
        <dbReference type="ARBA" id="ARBA00022792"/>
    </source>
</evidence>
<protein>
    <recommendedName>
        <fullName evidence="3 14">NADH dehydrogenase [ubiquinone] 1 alpha subcomplex subunit 13</fullName>
    </recommendedName>
</protein>
<evidence type="ECO:0000256" key="5">
    <source>
        <dbReference type="ARBA" id="ARBA00022660"/>
    </source>
</evidence>
<accession>A0ABD2WMS3</accession>
<dbReference type="GO" id="GO:0045271">
    <property type="term" value="C:respiratory chain complex I"/>
    <property type="evidence" value="ECO:0007669"/>
    <property type="project" value="UniProtKB-UniRule"/>
</dbReference>
<reference evidence="16 17" key="1">
    <citation type="journal article" date="2024" name="bioRxiv">
        <title>A reference genome for Trichogramma kaykai: A tiny desert-dwelling parasitoid wasp with competing sex-ratio distorters.</title>
        <authorList>
            <person name="Culotta J."/>
            <person name="Lindsey A.R."/>
        </authorList>
    </citation>
    <scope>NUCLEOTIDE SEQUENCE [LARGE SCALE GENOMIC DNA]</scope>
    <source>
        <strain evidence="16 17">KSX58</strain>
    </source>
</reference>
<feature type="transmembrane region" description="Helical" evidence="14">
    <location>
        <begin position="41"/>
        <end position="59"/>
    </location>
</feature>
<comment type="subunit">
    <text evidence="13">Complex I is composed of 45 different subunits. Interacts with CARD15, but not with CARD4. Interacts with STAT3, but not with STAT1, STAT2 and STAT5A. Interacts with OLFM4.</text>
</comment>
<dbReference type="Pfam" id="PF06212">
    <property type="entry name" value="GRIM-19"/>
    <property type="match status" value="1"/>
</dbReference>
<gene>
    <name evidence="16" type="ORF">TKK_011728</name>
</gene>
<keyword evidence="9 14" id="KW-1133">Transmembrane helix</keyword>
<evidence type="ECO:0000256" key="9">
    <source>
        <dbReference type="ARBA" id="ARBA00022989"/>
    </source>
</evidence>
<dbReference type="InterPro" id="IPR009346">
    <property type="entry name" value="GRIM-19"/>
</dbReference>
<sequence length="155" mass="18669">MYTTTTPPKTNPQDMPPKGGYEPLTWKRQKLKTFFTVKKTLGLYVISTIAGSIGYFYAMRDVKREEIEMRSARQAMLPMLIAERDRAFLKQLNINREEERELMKNDPEWEVGTYYREPVYITVDNQFHEPRYQEFMGHAEYFDVTYRMLRRHFMS</sequence>
<keyword evidence="7 14" id="KW-0999">Mitochondrion inner membrane</keyword>
<comment type="similarity">
    <text evidence="2 14">Belongs to the complex I NDUFA13 subunit family.</text>
</comment>
<comment type="function">
    <text evidence="14">Complex I functions in the transfer of electrons from NADH to the respiratory chain. Accessory subunit of the mitochondrial membrane respiratory chain NADH dehydrogenase (Complex I), that is believed not to be involved in catalysis.</text>
</comment>
<evidence type="ECO:0000256" key="13">
    <source>
        <dbReference type="ARBA" id="ARBA00046797"/>
    </source>
</evidence>
<evidence type="ECO:0000256" key="6">
    <source>
        <dbReference type="ARBA" id="ARBA00022692"/>
    </source>
</evidence>